<protein>
    <submittedName>
        <fullName evidence="1">Uncharacterized protein</fullName>
    </submittedName>
</protein>
<keyword evidence="2" id="KW-1185">Reference proteome</keyword>
<dbReference type="Proteomes" id="UP000835052">
    <property type="component" value="Unassembled WGS sequence"/>
</dbReference>
<comment type="caution">
    <text evidence="1">The sequence shown here is derived from an EMBL/GenBank/DDBJ whole genome shotgun (WGS) entry which is preliminary data.</text>
</comment>
<sequence>MRQRNGERERKRRGGLVWLLSSSSFHSQIAVCFPSAATRNTTIVPTLVDTHAHALINLTRASPGDAPTK</sequence>
<dbReference type="AlphaFoldDB" id="A0A8S1GSE3"/>
<accession>A0A8S1GSE3</accession>
<dbReference type="EMBL" id="CAJGYM010000003">
    <property type="protein sequence ID" value="CAD6185841.1"/>
    <property type="molecule type" value="Genomic_DNA"/>
</dbReference>
<evidence type="ECO:0000313" key="1">
    <source>
        <dbReference type="EMBL" id="CAD6185841.1"/>
    </source>
</evidence>
<evidence type="ECO:0000313" key="2">
    <source>
        <dbReference type="Proteomes" id="UP000835052"/>
    </source>
</evidence>
<name>A0A8S1GSE3_9PELO</name>
<proteinExistence type="predicted"/>
<reference evidence="1" key="1">
    <citation type="submission" date="2020-10" db="EMBL/GenBank/DDBJ databases">
        <authorList>
            <person name="Kikuchi T."/>
        </authorList>
    </citation>
    <scope>NUCLEOTIDE SEQUENCE</scope>
    <source>
        <strain evidence="1">NKZ352</strain>
    </source>
</reference>
<gene>
    <name evidence="1" type="ORF">CAUJ_LOCUS1760</name>
</gene>
<organism evidence="1 2">
    <name type="scientific">Caenorhabditis auriculariae</name>
    <dbReference type="NCBI Taxonomy" id="2777116"/>
    <lineage>
        <taxon>Eukaryota</taxon>
        <taxon>Metazoa</taxon>
        <taxon>Ecdysozoa</taxon>
        <taxon>Nematoda</taxon>
        <taxon>Chromadorea</taxon>
        <taxon>Rhabditida</taxon>
        <taxon>Rhabditina</taxon>
        <taxon>Rhabditomorpha</taxon>
        <taxon>Rhabditoidea</taxon>
        <taxon>Rhabditidae</taxon>
        <taxon>Peloderinae</taxon>
        <taxon>Caenorhabditis</taxon>
    </lineage>
</organism>